<keyword evidence="2" id="KW-1185">Reference proteome</keyword>
<name>A0A511JNZ6_9CELL</name>
<organism evidence="1 2">
    <name type="scientific">Cellulomonas terrae</name>
    <dbReference type="NCBI Taxonomy" id="311234"/>
    <lineage>
        <taxon>Bacteria</taxon>
        <taxon>Bacillati</taxon>
        <taxon>Actinomycetota</taxon>
        <taxon>Actinomycetes</taxon>
        <taxon>Micrococcales</taxon>
        <taxon>Cellulomonadaceae</taxon>
        <taxon>Cellulomonas</taxon>
    </lineage>
</organism>
<sequence>MTSNPTWTDPREQIEAVVMMADGRLAPRTFADRAAAEAWARPELGDQVLERNLVCSCDS</sequence>
<comment type="caution">
    <text evidence="1">The sequence shown here is derived from an EMBL/GenBank/DDBJ whole genome shotgun (WGS) entry which is preliminary data.</text>
</comment>
<dbReference type="AlphaFoldDB" id="A0A511JNZ6"/>
<gene>
    <name evidence="1" type="ORF">CTE05_28100</name>
</gene>
<dbReference type="Proteomes" id="UP000321049">
    <property type="component" value="Unassembled WGS sequence"/>
</dbReference>
<proteinExistence type="predicted"/>
<protein>
    <submittedName>
        <fullName evidence="1">Uncharacterized protein</fullName>
    </submittedName>
</protein>
<dbReference type="RefSeq" id="WP_146846922.1">
    <property type="nucleotide sequence ID" value="NZ_BJWH01000015.1"/>
</dbReference>
<accession>A0A511JNZ6</accession>
<reference evidence="1 2" key="1">
    <citation type="submission" date="2019-07" db="EMBL/GenBank/DDBJ databases">
        <title>Whole genome shotgun sequence of Cellulomonas terrae NBRC 100819.</title>
        <authorList>
            <person name="Hosoyama A."/>
            <person name="Uohara A."/>
            <person name="Ohji S."/>
            <person name="Ichikawa N."/>
        </authorList>
    </citation>
    <scope>NUCLEOTIDE SEQUENCE [LARGE SCALE GENOMIC DNA]</scope>
    <source>
        <strain evidence="1 2">NBRC 100819</strain>
    </source>
</reference>
<dbReference type="EMBL" id="BJWH01000015">
    <property type="protein sequence ID" value="GEL99263.1"/>
    <property type="molecule type" value="Genomic_DNA"/>
</dbReference>
<evidence type="ECO:0000313" key="2">
    <source>
        <dbReference type="Proteomes" id="UP000321049"/>
    </source>
</evidence>
<evidence type="ECO:0000313" key="1">
    <source>
        <dbReference type="EMBL" id="GEL99263.1"/>
    </source>
</evidence>